<gene>
    <name evidence="1" type="ORF">F511_25059</name>
</gene>
<sequence length="166" mass="17804">MRVSAPVLASGCVVMLRLGSDVSGATSFDISWLLSVDDIWLRSVQRAFYGAAPFSERGRRDLFCLVGFRKFRPDDVSISVVFRATSIVTRLACDSCEDERVTPVYLISLLGSVSHYERNVLCCSPYCGLAPCPSRAGVVCLCVFSGYHGYSDGRGFDPAGGAPGGG</sequence>
<keyword evidence="1" id="KW-0675">Receptor</keyword>
<name>A0A2Z7AMN6_9LAMI</name>
<organism evidence="1 2">
    <name type="scientific">Dorcoceras hygrometricum</name>
    <dbReference type="NCBI Taxonomy" id="472368"/>
    <lineage>
        <taxon>Eukaryota</taxon>
        <taxon>Viridiplantae</taxon>
        <taxon>Streptophyta</taxon>
        <taxon>Embryophyta</taxon>
        <taxon>Tracheophyta</taxon>
        <taxon>Spermatophyta</taxon>
        <taxon>Magnoliopsida</taxon>
        <taxon>eudicotyledons</taxon>
        <taxon>Gunneridae</taxon>
        <taxon>Pentapetalae</taxon>
        <taxon>asterids</taxon>
        <taxon>lamiids</taxon>
        <taxon>Lamiales</taxon>
        <taxon>Gesneriaceae</taxon>
        <taxon>Didymocarpoideae</taxon>
        <taxon>Trichosporeae</taxon>
        <taxon>Loxocarpinae</taxon>
        <taxon>Dorcoceras</taxon>
    </lineage>
</organism>
<keyword evidence="2" id="KW-1185">Reference proteome</keyword>
<protein>
    <submittedName>
        <fullName evidence="1">Leucine-rich repeat receptor-like protein kinase TDR-like</fullName>
    </submittedName>
</protein>
<dbReference type="Proteomes" id="UP000250235">
    <property type="component" value="Unassembled WGS sequence"/>
</dbReference>
<keyword evidence="1" id="KW-0808">Transferase</keyword>
<evidence type="ECO:0000313" key="2">
    <source>
        <dbReference type="Proteomes" id="UP000250235"/>
    </source>
</evidence>
<dbReference type="AlphaFoldDB" id="A0A2Z7AMN6"/>
<dbReference type="EMBL" id="KV013964">
    <property type="protein sequence ID" value="KZV23045.1"/>
    <property type="molecule type" value="Genomic_DNA"/>
</dbReference>
<dbReference type="GO" id="GO:0016301">
    <property type="term" value="F:kinase activity"/>
    <property type="evidence" value="ECO:0007669"/>
    <property type="project" value="UniProtKB-KW"/>
</dbReference>
<reference evidence="1 2" key="1">
    <citation type="journal article" date="2015" name="Proc. Natl. Acad. Sci. U.S.A.">
        <title>The resurrection genome of Boea hygrometrica: A blueprint for survival of dehydration.</title>
        <authorList>
            <person name="Xiao L."/>
            <person name="Yang G."/>
            <person name="Zhang L."/>
            <person name="Yang X."/>
            <person name="Zhao S."/>
            <person name="Ji Z."/>
            <person name="Zhou Q."/>
            <person name="Hu M."/>
            <person name="Wang Y."/>
            <person name="Chen M."/>
            <person name="Xu Y."/>
            <person name="Jin H."/>
            <person name="Xiao X."/>
            <person name="Hu G."/>
            <person name="Bao F."/>
            <person name="Hu Y."/>
            <person name="Wan P."/>
            <person name="Li L."/>
            <person name="Deng X."/>
            <person name="Kuang T."/>
            <person name="Xiang C."/>
            <person name="Zhu J.K."/>
            <person name="Oliver M.J."/>
            <person name="He Y."/>
        </authorList>
    </citation>
    <scope>NUCLEOTIDE SEQUENCE [LARGE SCALE GENOMIC DNA]</scope>
    <source>
        <strain evidence="2">cv. XS01</strain>
    </source>
</reference>
<evidence type="ECO:0000313" key="1">
    <source>
        <dbReference type="EMBL" id="KZV23045.1"/>
    </source>
</evidence>
<keyword evidence="1" id="KW-0418">Kinase</keyword>
<accession>A0A2Z7AMN6</accession>
<proteinExistence type="predicted"/>